<dbReference type="GO" id="GO:0051539">
    <property type="term" value="F:4 iron, 4 sulfur cluster binding"/>
    <property type="evidence" value="ECO:0007669"/>
    <property type="project" value="TreeGrafter"/>
</dbReference>
<dbReference type="PATRIC" id="fig|1298851.3.peg.817"/>
<dbReference type="PANTHER" id="PTHR43160">
    <property type="entry name" value="ACONITATE HYDRATASE B"/>
    <property type="match status" value="1"/>
</dbReference>
<keyword evidence="5" id="KW-0479">Metal-binding</keyword>
<dbReference type="EC" id="4.2.1.3" evidence="3"/>
<evidence type="ECO:0000256" key="9">
    <source>
        <dbReference type="ARBA" id="ARBA00031081"/>
    </source>
</evidence>
<dbReference type="AlphaFoldDB" id="A0A0S3QTD5"/>
<comment type="catalytic activity">
    <reaction evidence="8">
        <text>citrate = D-threo-isocitrate</text>
        <dbReference type="Rhea" id="RHEA:10336"/>
        <dbReference type="ChEBI" id="CHEBI:15562"/>
        <dbReference type="ChEBI" id="CHEBI:16947"/>
        <dbReference type="EC" id="4.2.1.3"/>
    </reaction>
</comment>
<keyword evidence="13" id="KW-0456">Lyase</keyword>
<reference evidence="14" key="1">
    <citation type="journal article" date="2018" name="Science">
        <title>A primordial and reversible TCA cycle in a facultatively chemolithoautotrophic thermophile.</title>
        <authorList>
            <person name="Nunoura T."/>
            <person name="Chikaraishi Y."/>
            <person name="Izaki R."/>
            <person name="Suwa T."/>
            <person name="Sato T."/>
            <person name="Harada T."/>
            <person name="Mori K."/>
            <person name="Kato Y."/>
            <person name="Miyazaki M."/>
            <person name="Shimamura S."/>
            <person name="Yanagawa K."/>
            <person name="Shuto A."/>
            <person name="Ohkouchi N."/>
            <person name="Fujita N."/>
            <person name="Takaki Y."/>
            <person name="Atomi H."/>
            <person name="Takai K."/>
        </authorList>
    </citation>
    <scope>NUCLEOTIDE SEQUENCE [LARGE SCALE GENOMIC DNA]</scope>
    <source>
        <strain evidence="14">DSM 17441 / JCM 13301 / NBRC 103674 / ABI70S6</strain>
    </source>
</reference>
<keyword evidence="6" id="KW-0408">Iron</keyword>
<evidence type="ECO:0000256" key="6">
    <source>
        <dbReference type="ARBA" id="ARBA00023004"/>
    </source>
</evidence>
<evidence type="ECO:0000256" key="3">
    <source>
        <dbReference type="ARBA" id="ARBA00012926"/>
    </source>
</evidence>
<gene>
    <name evidence="13" type="primary">acnA</name>
    <name evidence="13" type="ORF">TST_0782</name>
</gene>
<dbReference type="InterPro" id="IPR006250">
    <property type="entry name" value="Aconitase_put"/>
</dbReference>
<evidence type="ECO:0000256" key="10">
    <source>
        <dbReference type="ARBA" id="ARBA00031977"/>
    </source>
</evidence>
<dbReference type="InterPro" id="IPR050926">
    <property type="entry name" value="Aconitase/IPM_isomerase"/>
</dbReference>
<dbReference type="UniPathway" id="UPA00223">
    <property type="reaction ID" value="UER00718"/>
</dbReference>
<feature type="domain" description="Aconitase/3-isopropylmalate dehydratase large subunit alpha/beta/alpha" evidence="11">
    <location>
        <begin position="7"/>
        <end position="409"/>
    </location>
</feature>
<dbReference type="InterPro" id="IPR018136">
    <property type="entry name" value="Aconitase_4Fe-4S_BS"/>
</dbReference>
<dbReference type="Pfam" id="PF00330">
    <property type="entry name" value="Aconitase"/>
    <property type="match status" value="1"/>
</dbReference>
<dbReference type="RefSeq" id="WP_068549584.1">
    <property type="nucleotide sequence ID" value="NZ_AP013035.1"/>
</dbReference>
<dbReference type="SUPFAM" id="SSF53732">
    <property type="entry name" value="Aconitase iron-sulfur domain"/>
    <property type="match status" value="1"/>
</dbReference>
<sequence>MGLNLVQKILKEHLVEGELEPGKEIAIRIDQTLYQDATGTMAALEFEMMGVPRVQTERSVIYIDHKTIQMGFEDKDDHEYLRTFAAKYGCYYSKPGNGICHQVHLERFGKPGKTLLGSDSHTPTGGGIGMIAIGAGGLDVSAAMAGRPFYMTCPKIIGVKLTGKLKPWVSAKDVILKMLEILTTKGNVGWAVEYFGPGVKTLTVPERATITNMGAELGVTFSIFPSDEVTREFLRAQGREEDWIPLEADPDAEYQRVIEIDLSELEPLCACPHSPDNIVPVRELEGKQVDQVCVGSCTNSSYRDLATFAKVLQASGRHCPPHLDVVVAPGSKQVLRMIDQEGLLDAMFNFGIRLQELACGFCIGMGQAPKNNAVSVRTNNRNFYGRSGTLTAGVYLVSPETAAACAIEGAFLDPRKLEEKYGIKYPDVKMPEKFLIDDSMIVPPAEEPEKVEIYRGPNIVPPPPNEPLPQDIDGEVTIKVGDKITTDHIMPAGQRLKYRSNVPKYAEFVFESVDPTFSKRALANKEKGIHNIIVGRESYGQGSSREHAALCPMYLGVKAVVAVSIERIHRANLINFGIVPMYFVNPEDYDKIQQGDRVKIPGIRKGLIEGKDTFEMIVLAKVQETPEGEAKYEDSGIRIPLRVDLTDRERKVILLGGMLNVAKQFGSKSFREIEIKE</sequence>
<dbReference type="PROSITE" id="PS00450">
    <property type="entry name" value="ACONITASE_1"/>
    <property type="match status" value="1"/>
</dbReference>
<accession>A0A0S3QTD5</accession>
<dbReference type="Gene3D" id="3.30.499.10">
    <property type="entry name" value="Aconitase, domain 3"/>
    <property type="match status" value="2"/>
</dbReference>
<keyword evidence="14" id="KW-1185">Reference proteome</keyword>
<protein>
    <recommendedName>
        <fullName evidence="4">Aconitate hydratase A</fullName>
        <ecNumber evidence="3">4.2.1.3</ecNumber>
    </recommendedName>
    <alternativeName>
        <fullName evidence="10">Iron-responsive protein-like</fullName>
    </alternativeName>
    <alternativeName>
        <fullName evidence="9">RNA-binding protein</fullName>
    </alternativeName>
</protein>
<feature type="domain" description="Aconitase A/isopropylmalate dehydratase small subunit swivel" evidence="12">
    <location>
        <begin position="516"/>
        <end position="584"/>
    </location>
</feature>
<dbReference type="InterPro" id="IPR000573">
    <property type="entry name" value="AconitaseA/IPMdHydase_ssu_swvl"/>
</dbReference>
<evidence type="ECO:0000256" key="5">
    <source>
        <dbReference type="ARBA" id="ARBA00022723"/>
    </source>
</evidence>
<dbReference type="InterPro" id="IPR036008">
    <property type="entry name" value="Aconitase_4Fe-4S_dom"/>
</dbReference>
<dbReference type="InterPro" id="IPR001030">
    <property type="entry name" value="Acoase/IPM_deHydtase_lsu_aba"/>
</dbReference>
<dbReference type="GO" id="GO:0046872">
    <property type="term" value="F:metal ion binding"/>
    <property type="evidence" value="ECO:0007669"/>
    <property type="project" value="UniProtKB-KW"/>
</dbReference>
<evidence type="ECO:0000256" key="2">
    <source>
        <dbReference type="ARBA" id="ARBA00004717"/>
    </source>
</evidence>
<dbReference type="PRINTS" id="PR00415">
    <property type="entry name" value="ACONITASE"/>
</dbReference>
<organism evidence="13 14">
    <name type="scientific">Thermosulfidibacter takaii (strain DSM 17441 / JCM 13301 / NBRC 103674 / ABI70S6)</name>
    <dbReference type="NCBI Taxonomy" id="1298851"/>
    <lineage>
        <taxon>Bacteria</taxon>
        <taxon>Pseudomonadati</taxon>
        <taxon>Thermosulfidibacterota</taxon>
        <taxon>Thermosulfidibacteria</taxon>
        <taxon>Thermosulfidibacterales</taxon>
        <taxon>Thermosulfidibacteraceae</taxon>
    </lineage>
</organism>
<dbReference type="GO" id="GO:0006099">
    <property type="term" value="P:tricarboxylic acid cycle"/>
    <property type="evidence" value="ECO:0007669"/>
    <property type="project" value="UniProtKB-UniPathway"/>
</dbReference>
<dbReference type="Proteomes" id="UP000063234">
    <property type="component" value="Chromosome"/>
</dbReference>
<evidence type="ECO:0000259" key="12">
    <source>
        <dbReference type="Pfam" id="PF00694"/>
    </source>
</evidence>
<dbReference type="GO" id="GO:0005829">
    <property type="term" value="C:cytosol"/>
    <property type="evidence" value="ECO:0007669"/>
    <property type="project" value="TreeGrafter"/>
</dbReference>
<comment type="cofactor">
    <cofactor evidence="1">
        <name>[4Fe-4S] cluster</name>
        <dbReference type="ChEBI" id="CHEBI:49883"/>
    </cofactor>
</comment>
<dbReference type="GO" id="GO:0003994">
    <property type="term" value="F:aconitate hydratase activity"/>
    <property type="evidence" value="ECO:0007669"/>
    <property type="project" value="UniProtKB-EC"/>
</dbReference>
<name>A0A0S3QTD5_THET7</name>
<dbReference type="NCBIfam" id="NF005558">
    <property type="entry name" value="PRK07229.1"/>
    <property type="match status" value="1"/>
</dbReference>
<dbReference type="Gene3D" id="3.20.19.10">
    <property type="entry name" value="Aconitase, domain 4"/>
    <property type="match status" value="1"/>
</dbReference>
<keyword evidence="7" id="KW-0411">Iron-sulfur</keyword>
<evidence type="ECO:0000256" key="1">
    <source>
        <dbReference type="ARBA" id="ARBA00001966"/>
    </source>
</evidence>
<dbReference type="KEGG" id="ttk:TST_0782"/>
<evidence type="ECO:0000256" key="4">
    <source>
        <dbReference type="ARBA" id="ARBA00019378"/>
    </source>
</evidence>
<dbReference type="PANTHER" id="PTHR43160:SF3">
    <property type="entry name" value="ACONITATE HYDRATASE, MITOCHONDRIAL"/>
    <property type="match status" value="1"/>
</dbReference>
<dbReference type="SUPFAM" id="SSF52016">
    <property type="entry name" value="LeuD/IlvD-like"/>
    <property type="match status" value="1"/>
</dbReference>
<dbReference type="STRING" id="1298851.TST_0782"/>
<dbReference type="InterPro" id="IPR015928">
    <property type="entry name" value="Aconitase/3IPM_dehydase_swvl"/>
</dbReference>
<evidence type="ECO:0000256" key="7">
    <source>
        <dbReference type="ARBA" id="ARBA00023014"/>
    </source>
</evidence>
<dbReference type="OrthoDB" id="9764318at2"/>
<dbReference type="Pfam" id="PF00694">
    <property type="entry name" value="Aconitase_C"/>
    <property type="match status" value="1"/>
</dbReference>
<evidence type="ECO:0000256" key="8">
    <source>
        <dbReference type="ARBA" id="ARBA00023501"/>
    </source>
</evidence>
<evidence type="ECO:0000313" key="14">
    <source>
        <dbReference type="Proteomes" id="UP000063234"/>
    </source>
</evidence>
<proteinExistence type="predicted"/>
<evidence type="ECO:0000259" key="11">
    <source>
        <dbReference type="Pfam" id="PF00330"/>
    </source>
</evidence>
<dbReference type="EMBL" id="AP013035">
    <property type="protein sequence ID" value="BAT71582.1"/>
    <property type="molecule type" value="Genomic_DNA"/>
</dbReference>
<comment type="pathway">
    <text evidence="2">Carbohydrate metabolism; tricarboxylic acid cycle; isocitrate from oxaloacetate: step 2/2.</text>
</comment>
<evidence type="ECO:0000313" key="13">
    <source>
        <dbReference type="EMBL" id="BAT71582.1"/>
    </source>
</evidence>
<dbReference type="NCBIfam" id="TIGR01342">
    <property type="entry name" value="acon_putative"/>
    <property type="match status" value="1"/>
</dbReference>
<dbReference type="InterPro" id="IPR015931">
    <property type="entry name" value="Acnase/IPM_dHydase_lsu_aba_1/3"/>
</dbReference>